<dbReference type="GO" id="GO:0005524">
    <property type="term" value="F:ATP binding"/>
    <property type="evidence" value="ECO:0007669"/>
    <property type="project" value="UniProtKB-KW"/>
</dbReference>
<keyword evidence="3" id="KW-1185">Reference proteome</keyword>
<dbReference type="EMBL" id="JBHUHO010000001">
    <property type="protein sequence ID" value="MFD2114144.1"/>
    <property type="molecule type" value="Genomic_DNA"/>
</dbReference>
<proteinExistence type="predicted"/>
<keyword evidence="2" id="KW-0547">Nucleotide-binding</keyword>
<dbReference type="Proteomes" id="UP001597362">
    <property type="component" value="Unassembled WGS sequence"/>
</dbReference>
<keyword evidence="2" id="KW-0067">ATP-binding</keyword>
<dbReference type="InterPro" id="IPR003594">
    <property type="entry name" value="HATPase_dom"/>
</dbReference>
<dbReference type="GO" id="GO:0004673">
    <property type="term" value="F:protein histidine kinase activity"/>
    <property type="evidence" value="ECO:0007669"/>
    <property type="project" value="UniProtKB-EC"/>
</dbReference>
<evidence type="ECO:0000313" key="2">
    <source>
        <dbReference type="EMBL" id="MFD2114144.1"/>
    </source>
</evidence>
<dbReference type="InterPro" id="IPR036890">
    <property type="entry name" value="HATPase_C_sf"/>
</dbReference>
<dbReference type="RefSeq" id="WP_377769120.1">
    <property type="nucleotide sequence ID" value="NZ_JBHUHO010000001.1"/>
</dbReference>
<dbReference type="CDD" id="cd16936">
    <property type="entry name" value="HATPase_RsbW-like"/>
    <property type="match status" value="1"/>
</dbReference>
<gene>
    <name evidence="2" type="ORF">ACFSJH_00040</name>
</gene>
<sequence length="169" mass="19620">MMRSEEDLLENSDVMQVRLHATIEQWSKLADELKRWGQRISLTAAMHDKVRLVAEEWFFNIVHHGCEQEGRTAGEELYVDVTATVADERQGEWQTLQLLFLDNGKPFDPLQHEAPNMHIPVATKPYGGLGIYLIRQLCSSCYYERKGTCNQLLMQLTNLDIQHMKDWSE</sequence>
<dbReference type="Pfam" id="PF13581">
    <property type="entry name" value="HATPase_c_2"/>
    <property type="match status" value="1"/>
</dbReference>
<name>A0ABW4YEP2_9BACL</name>
<dbReference type="EC" id="2.7.13.3" evidence="2"/>
<accession>A0ABW4YEP2</accession>
<evidence type="ECO:0000313" key="3">
    <source>
        <dbReference type="Proteomes" id="UP001597362"/>
    </source>
</evidence>
<keyword evidence="2" id="KW-0808">Transferase</keyword>
<evidence type="ECO:0000259" key="1">
    <source>
        <dbReference type="Pfam" id="PF13581"/>
    </source>
</evidence>
<dbReference type="Gene3D" id="3.30.565.10">
    <property type="entry name" value="Histidine kinase-like ATPase, C-terminal domain"/>
    <property type="match status" value="1"/>
</dbReference>
<comment type="caution">
    <text evidence="2">The sequence shown here is derived from an EMBL/GenBank/DDBJ whole genome shotgun (WGS) entry which is preliminary data.</text>
</comment>
<feature type="domain" description="Histidine kinase/HSP90-like ATPase" evidence="1">
    <location>
        <begin position="20"/>
        <end position="155"/>
    </location>
</feature>
<organism evidence="2 3">
    <name type="scientific">Paenibacillus yanchengensis</name>
    <dbReference type="NCBI Taxonomy" id="2035833"/>
    <lineage>
        <taxon>Bacteria</taxon>
        <taxon>Bacillati</taxon>
        <taxon>Bacillota</taxon>
        <taxon>Bacilli</taxon>
        <taxon>Bacillales</taxon>
        <taxon>Paenibacillaceae</taxon>
        <taxon>Paenibacillus</taxon>
    </lineage>
</organism>
<reference evidence="3" key="1">
    <citation type="journal article" date="2019" name="Int. J. Syst. Evol. Microbiol.">
        <title>The Global Catalogue of Microorganisms (GCM) 10K type strain sequencing project: providing services to taxonomists for standard genome sequencing and annotation.</title>
        <authorList>
            <consortium name="The Broad Institute Genomics Platform"/>
            <consortium name="The Broad Institute Genome Sequencing Center for Infectious Disease"/>
            <person name="Wu L."/>
            <person name="Ma J."/>
        </authorList>
    </citation>
    <scope>NUCLEOTIDE SEQUENCE [LARGE SCALE GENOMIC DNA]</scope>
    <source>
        <strain evidence="3">GH52</strain>
    </source>
</reference>
<protein>
    <submittedName>
        <fullName evidence="2">ATP-binding protein</fullName>
        <ecNumber evidence="2">2.7.13.3</ecNumber>
    </submittedName>
</protein>